<evidence type="ECO:0000259" key="2">
    <source>
        <dbReference type="Pfam" id="PF12728"/>
    </source>
</evidence>
<feature type="domain" description="Helix-turn-helix" evidence="2">
    <location>
        <begin position="14"/>
        <end position="55"/>
    </location>
</feature>
<dbReference type="AlphaFoldDB" id="A0A7W7VVV5"/>
<dbReference type="Proteomes" id="UP000540506">
    <property type="component" value="Unassembled WGS sequence"/>
</dbReference>
<comment type="caution">
    <text evidence="3">The sequence shown here is derived from an EMBL/GenBank/DDBJ whole genome shotgun (WGS) entry which is preliminary data.</text>
</comment>
<gene>
    <name evidence="3" type="ORF">FHR34_003785</name>
</gene>
<protein>
    <submittedName>
        <fullName evidence="3">Excisionase family DNA binding protein</fullName>
    </submittedName>
</protein>
<reference evidence="3 4" key="1">
    <citation type="submission" date="2020-08" db="EMBL/GenBank/DDBJ databases">
        <title>Sequencing the genomes of 1000 actinobacteria strains.</title>
        <authorList>
            <person name="Klenk H.-P."/>
        </authorList>
    </citation>
    <scope>NUCLEOTIDE SEQUENCE [LARGE SCALE GENOMIC DNA]</scope>
    <source>
        <strain evidence="3 4">DSM 41654</strain>
    </source>
</reference>
<dbReference type="RefSeq" id="WP_184936678.1">
    <property type="nucleotide sequence ID" value="NZ_JACHJV010000001.1"/>
</dbReference>
<sequence length="115" mass="13260">MPTDREGLPTLFHPADVAKVLGKSEWWVKEQARRGRIPFTKPGRAYRFTEEQIVEIVRMFESRPLVARPRGQERPAAPIPQPPERRATLQRTTVQLRARTPRRVEQALKAQVQAA</sequence>
<keyword evidence="4" id="KW-1185">Reference proteome</keyword>
<evidence type="ECO:0000313" key="3">
    <source>
        <dbReference type="EMBL" id="MBB4924792.1"/>
    </source>
</evidence>
<accession>A0A7W7VVV5</accession>
<dbReference type="EMBL" id="JACHJV010000001">
    <property type="protein sequence ID" value="MBB4924792.1"/>
    <property type="molecule type" value="Genomic_DNA"/>
</dbReference>
<feature type="region of interest" description="Disordered" evidence="1">
    <location>
        <begin position="67"/>
        <end position="102"/>
    </location>
</feature>
<evidence type="ECO:0000256" key="1">
    <source>
        <dbReference type="SAM" id="MobiDB-lite"/>
    </source>
</evidence>
<evidence type="ECO:0000313" key="4">
    <source>
        <dbReference type="Proteomes" id="UP000540506"/>
    </source>
</evidence>
<dbReference type="Pfam" id="PF12728">
    <property type="entry name" value="HTH_17"/>
    <property type="match status" value="1"/>
</dbReference>
<proteinExistence type="predicted"/>
<organism evidence="3 4">
    <name type="scientific">Kitasatospora kifunensis</name>
    <name type="common">Streptomyces kifunensis</name>
    <dbReference type="NCBI Taxonomy" id="58351"/>
    <lineage>
        <taxon>Bacteria</taxon>
        <taxon>Bacillati</taxon>
        <taxon>Actinomycetota</taxon>
        <taxon>Actinomycetes</taxon>
        <taxon>Kitasatosporales</taxon>
        <taxon>Streptomycetaceae</taxon>
        <taxon>Kitasatospora</taxon>
    </lineage>
</organism>
<dbReference type="InterPro" id="IPR041657">
    <property type="entry name" value="HTH_17"/>
</dbReference>
<name>A0A7W7VVV5_KITKI</name>